<reference evidence="1 2" key="1">
    <citation type="submission" date="2020-03" db="EMBL/GenBank/DDBJ databases">
        <authorList>
            <person name="Wang L."/>
            <person name="He N."/>
            <person name="Li Y."/>
            <person name="Fang Y."/>
            <person name="Zhang F."/>
        </authorList>
    </citation>
    <scope>NUCLEOTIDE SEQUENCE [LARGE SCALE GENOMIC DNA]</scope>
    <source>
        <strain evidence="1 2">36D10-4-7</strain>
    </source>
</reference>
<keyword evidence="2" id="KW-1185">Reference proteome</keyword>
<evidence type="ECO:0000313" key="1">
    <source>
        <dbReference type="EMBL" id="NJR78838.1"/>
    </source>
</evidence>
<organism evidence="1 2">
    <name type="scientific">Sphingomonas corticis</name>
    <dbReference type="NCBI Taxonomy" id="2722791"/>
    <lineage>
        <taxon>Bacteria</taxon>
        <taxon>Pseudomonadati</taxon>
        <taxon>Pseudomonadota</taxon>
        <taxon>Alphaproteobacteria</taxon>
        <taxon>Sphingomonadales</taxon>
        <taxon>Sphingomonadaceae</taxon>
        <taxon>Sphingomonas</taxon>
    </lineage>
</organism>
<dbReference type="RefSeq" id="WP_168134379.1">
    <property type="nucleotide sequence ID" value="NZ_JAAVJH010000005.1"/>
</dbReference>
<dbReference type="Proteomes" id="UP000732399">
    <property type="component" value="Unassembled WGS sequence"/>
</dbReference>
<protein>
    <submittedName>
        <fullName evidence="1">Uncharacterized protein</fullName>
    </submittedName>
</protein>
<accession>A0ABX1CLM4</accession>
<gene>
    <name evidence="1" type="ORF">HBH26_09585</name>
</gene>
<comment type="caution">
    <text evidence="1">The sequence shown here is derived from an EMBL/GenBank/DDBJ whole genome shotgun (WGS) entry which is preliminary data.</text>
</comment>
<proteinExistence type="predicted"/>
<name>A0ABX1CLM4_9SPHN</name>
<dbReference type="EMBL" id="JAAVJH010000005">
    <property type="protein sequence ID" value="NJR78838.1"/>
    <property type="molecule type" value="Genomic_DNA"/>
</dbReference>
<evidence type="ECO:0000313" key="2">
    <source>
        <dbReference type="Proteomes" id="UP000732399"/>
    </source>
</evidence>
<sequence length="170" mass="17188">MLLLALALQAVAPPPSTGSAPERFSILVPVKSQPCTRTRAADEIVVCADPLPEQALPLPAEAVSPFPTAVNPRADGVGALNAEATPCAASVGGCQAGIDVFGMGTALIRGVQKLVAPNSCCEEAGEATNPFLLVRDVAKGAKSLGKRKPAAGERVAIDLSEPVTSGRVAP</sequence>